<sequence length="179" mass="19803">MDDGIKDRTSVGFTTNTFPLQQLDGAEDDPFLKPFAKVTRLWQRSDGYLPLKSDISFQDFGGWHDRMIISDLRADGNIRFRLVGTTAEAIFGNLIKAGGSFADLPNTLFPHYASYFARIAGGDMFGECIGLVPFEGREFLPLRVLDLPVLETPTDGANGGVRDGAVRPTLLYSFFRSTK</sequence>
<keyword evidence="2" id="KW-1185">Reference proteome</keyword>
<evidence type="ECO:0000313" key="1">
    <source>
        <dbReference type="EMBL" id="SDE01641.1"/>
    </source>
</evidence>
<name>A0A1G6ZGP7_9PROT</name>
<protein>
    <recommendedName>
        <fullName evidence="3">PAS domain-containing protein</fullName>
    </recommendedName>
</protein>
<reference evidence="1 2" key="1">
    <citation type="submission" date="2016-10" db="EMBL/GenBank/DDBJ databases">
        <authorList>
            <person name="de Groot N.N."/>
        </authorList>
    </citation>
    <scope>NUCLEOTIDE SEQUENCE [LARGE SCALE GENOMIC DNA]</scope>
    <source>
        <strain evidence="1 2">CGMCC 1.9109</strain>
    </source>
</reference>
<dbReference type="Proteomes" id="UP000183685">
    <property type="component" value="Unassembled WGS sequence"/>
</dbReference>
<accession>A0A1G6ZGP7</accession>
<evidence type="ECO:0000313" key="2">
    <source>
        <dbReference type="Proteomes" id="UP000183685"/>
    </source>
</evidence>
<gene>
    <name evidence="1" type="ORF">SAMN04488071_1803</name>
</gene>
<organism evidence="1 2">
    <name type="scientific">Kordiimonas lacus</name>
    <dbReference type="NCBI Taxonomy" id="637679"/>
    <lineage>
        <taxon>Bacteria</taxon>
        <taxon>Pseudomonadati</taxon>
        <taxon>Pseudomonadota</taxon>
        <taxon>Alphaproteobacteria</taxon>
        <taxon>Kordiimonadales</taxon>
        <taxon>Kordiimonadaceae</taxon>
        <taxon>Kordiimonas</taxon>
    </lineage>
</organism>
<evidence type="ECO:0008006" key="3">
    <source>
        <dbReference type="Google" id="ProtNLM"/>
    </source>
</evidence>
<dbReference type="AlphaFoldDB" id="A0A1G6ZGP7"/>
<dbReference type="EMBL" id="FNAK01000004">
    <property type="protein sequence ID" value="SDE01641.1"/>
    <property type="molecule type" value="Genomic_DNA"/>
</dbReference>
<proteinExistence type="predicted"/>